<proteinExistence type="predicted"/>
<name>A0A494XCH2_9BACL</name>
<evidence type="ECO:0000313" key="2">
    <source>
        <dbReference type="Proteomes" id="UP000282076"/>
    </source>
</evidence>
<dbReference type="RefSeq" id="WP_120979518.1">
    <property type="nucleotide sequence ID" value="NZ_RBZM01000011.1"/>
</dbReference>
<dbReference type="Pfam" id="PF09551">
    <property type="entry name" value="Spore_II_R"/>
    <property type="match status" value="1"/>
</dbReference>
<dbReference type="AlphaFoldDB" id="A0A494XCH2"/>
<reference evidence="1 2" key="1">
    <citation type="submission" date="2018-10" db="EMBL/GenBank/DDBJ databases">
        <title>Cohnella sp. M2MS4P-1, whole genome shotgun sequence.</title>
        <authorList>
            <person name="Tuo L."/>
        </authorList>
    </citation>
    <scope>NUCLEOTIDE SEQUENCE [LARGE SCALE GENOMIC DNA]</scope>
    <source>
        <strain evidence="1 2">M2MS4P-1</strain>
    </source>
</reference>
<comment type="caution">
    <text evidence="1">The sequence shown here is derived from an EMBL/GenBank/DDBJ whole genome shotgun (WGS) entry which is preliminary data.</text>
</comment>
<evidence type="ECO:0000313" key="1">
    <source>
        <dbReference type="EMBL" id="RKP47321.1"/>
    </source>
</evidence>
<gene>
    <name evidence="1" type="ORF">D7Z26_23780</name>
</gene>
<accession>A0A494XCH2</accession>
<dbReference type="Proteomes" id="UP000282076">
    <property type="component" value="Unassembled WGS sequence"/>
</dbReference>
<protein>
    <submittedName>
        <fullName evidence="1">Stage II sporulation protein R</fullName>
    </submittedName>
</protein>
<dbReference type="OrthoDB" id="9793324at2"/>
<organism evidence="1 2">
    <name type="scientific">Cohnella endophytica</name>
    <dbReference type="NCBI Taxonomy" id="2419778"/>
    <lineage>
        <taxon>Bacteria</taxon>
        <taxon>Bacillati</taxon>
        <taxon>Bacillota</taxon>
        <taxon>Bacilli</taxon>
        <taxon>Bacillales</taxon>
        <taxon>Paenibacillaceae</taxon>
        <taxon>Cohnella</taxon>
    </lineage>
</organism>
<keyword evidence="2" id="KW-1185">Reference proteome</keyword>
<sequence length="228" mass="25090">MRISHHSYSYRYRRVSQIIFFLFAIFLGLSVLFRASVSASANASRIIPDDAIRIRIIANSDKASDQNIKASVRDDVAAFIKSWGAMPDTQAKARAFIRKHLPQIQAHVDGKLRELNAPYEGVVELAKVPFPEKAFDGATYAAGDYEALRITLGEGSGANWWCVLFPPLCLTAATADDDKAPSAAVTKLAATGKAKVADVADVAEDHPKAKFFLWELLEKLFSLIASWF</sequence>
<dbReference type="InterPro" id="IPR014202">
    <property type="entry name" value="Spore_II_R"/>
</dbReference>
<dbReference type="EMBL" id="RBZM01000011">
    <property type="protein sequence ID" value="RKP47321.1"/>
    <property type="molecule type" value="Genomic_DNA"/>
</dbReference>